<name>A0A0C5VLQ7_9GAMM</name>
<dbReference type="HOGENOM" id="CLU_1765460_0_0_6"/>
<reference evidence="1 2" key="1">
    <citation type="submission" date="2014-01" db="EMBL/GenBank/DDBJ databases">
        <title>Full genme sequencing of cellulolytic bacterium Gynuella sunshinyii YC6258T gen. nov., sp. nov.</title>
        <authorList>
            <person name="Khan H."/>
            <person name="Chung E.J."/>
            <person name="Chung Y.R."/>
        </authorList>
    </citation>
    <scope>NUCLEOTIDE SEQUENCE [LARGE SCALE GENOMIC DNA]</scope>
    <source>
        <strain evidence="1 2">YC6258</strain>
    </source>
</reference>
<accession>A0A0C5VLQ7</accession>
<protein>
    <submittedName>
        <fullName evidence="1">Uncharacterized protein</fullName>
    </submittedName>
</protein>
<keyword evidence="2" id="KW-1185">Reference proteome</keyword>
<sequence length="147" mass="17417">MASYQHAFNHILTHIRKLIEETDYNGHELINHPLTSWYDMQTIGFSQGELSHLLRELYCAEIWQQLGCDQFRDQQLANLFFDFALATNGNLTLRLIQICLDLPVNGKLSDQLIQRINESESEWLQQQFEHIQLNFYCAMQSNRKIYH</sequence>
<proteinExistence type="predicted"/>
<organism evidence="1 2">
    <name type="scientific">Gynuella sunshinyii YC6258</name>
    <dbReference type="NCBI Taxonomy" id="1445510"/>
    <lineage>
        <taxon>Bacteria</taxon>
        <taxon>Pseudomonadati</taxon>
        <taxon>Pseudomonadota</taxon>
        <taxon>Gammaproteobacteria</taxon>
        <taxon>Oceanospirillales</taxon>
        <taxon>Saccharospirillaceae</taxon>
        <taxon>Gynuella</taxon>
    </lineage>
</organism>
<dbReference type="EMBL" id="CP007142">
    <property type="protein sequence ID" value="AJQ94243.1"/>
    <property type="molecule type" value="Genomic_DNA"/>
</dbReference>
<dbReference type="KEGG" id="gsn:YC6258_02205"/>
<dbReference type="InterPro" id="IPR023346">
    <property type="entry name" value="Lysozyme-like_dom_sf"/>
</dbReference>
<gene>
    <name evidence="1" type="ORF">YC6258_02205</name>
</gene>
<dbReference type="Gene3D" id="1.20.141.10">
    <property type="entry name" value="Chitosanase, subunit A, domain 1"/>
    <property type="match status" value="1"/>
</dbReference>
<dbReference type="STRING" id="1445510.YC6258_02205"/>
<dbReference type="RefSeq" id="WP_044616813.1">
    <property type="nucleotide sequence ID" value="NZ_CP007142.1"/>
</dbReference>
<dbReference type="AlphaFoldDB" id="A0A0C5VLQ7"/>
<dbReference type="SUPFAM" id="SSF53955">
    <property type="entry name" value="Lysozyme-like"/>
    <property type="match status" value="1"/>
</dbReference>
<evidence type="ECO:0000313" key="1">
    <source>
        <dbReference type="EMBL" id="AJQ94243.1"/>
    </source>
</evidence>
<evidence type="ECO:0000313" key="2">
    <source>
        <dbReference type="Proteomes" id="UP000032266"/>
    </source>
</evidence>
<dbReference type="Proteomes" id="UP000032266">
    <property type="component" value="Chromosome"/>
</dbReference>